<organism evidence="2 3">
    <name type="scientific">Heliocybe sulcata</name>
    <dbReference type="NCBI Taxonomy" id="5364"/>
    <lineage>
        <taxon>Eukaryota</taxon>
        <taxon>Fungi</taxon>
        <taxon>Dikarya</taxon>
        <taxon>Basidiomycota</taxon>
        <taxon>Agaricomycotina</taxon>
        <taxon>Agaricomycetes</taxon>
        <taxon>Gloeophyllales</taxon>
        <taxon>Gloeophyllaceae</taxon>
        <taxon>Heliocybe</taxon>
    </lineage>
</organism>
<name>A0A5C3MRG7_9AGAM</name>
<feature type="compositionally biased region" description="Polar residues" evidence="1">
    <location>
        <begin position="33"/>
        <end position="54"/>
    </location>
</feature>
<gene>
    <name evidence="2" type="ORF">OE88DRAFT_1728773</name>
</gene>
<feature type="compositionally biased region" description="Basic and acidic residues" evidence="1">
    <location>
        <begin position="328"/>
        <end position="340"/>
    </location>
</feature>
<sequence length="372" mass="38913">MFSYAMIPSRTIIRTSRLLHTTSRLSATSRTSGGQDPSVSQGHAVSQNNQSPQDIHSEHARAGMAESKNEGPDAASQSGRAQQVPDKGKFSGNQEGVGMQEQIGGKSAEGSGGVKGGEEEASPPGIFAALKSKVGLGTSSGEVKQNRGAGEGVTGTGTGPKQVGSRGLHTSAVKPSPEVSKAEPEGSRTPKDTDVQGEQNAHLTHKSAGERDHGRGNASDEPTLPSRRNEAPADRITNPAGGKQQARSYHMSARRMAEDKPHSAESYFKDVDETAPPDSKTHSVAYGSEVQRASEPPSGEWSRKGAESKEYDTVSKDEPYSPPAPGAESEKLRYGNREEWGDQPGKGQGGTSHPGEGPAGDSAGGRKPERSS</sequence>
<feature type="compositionally biased region" description="Basic and acidic residues" evidence="1">
    <location>
        <begin position="255"/>
        <end position="272"/>
    </location>
</feature>
<feature type="compositionally biased region" description="Gly residues" evidence="1">
    <location>
        <begin position="149"/>
        <end position="158"/>
    </location>
</feature>
<dbReference type="AlphaFoldDB" id="A0A5C3MRG7"/>
<protein>
    <submittedName>
        <fullName evidence="2">Uncharacterized protein</fullName>
    </submittedName>
</protein>
<feature type="compositionally biased region" description="Low complexity" evidence="1">
    <location>
        <begin position="23"/>
        <end position="32"/>
    </location>
</feature>
<evidence type="ECO:0000313" key="3">
    <source>
        <dbReference type="Proteomes" id="UP000305948"/>
    </source>
</evidence>
<accession>A0A5C3MRG7</accession>
<evidence type="ECO:0000313" key="2">
    <source>
        <dbReference type="EMBL" id="TFK46986.1"/>
    </source>
</evidence>
<keyword evidence="3" id="KW-1185">Reference proteome</keyword>
<dbReference type="EMBL" id="ML213526">
    <property type="protein sequence ID" value="TFK46986.1"/>
    <property type="molecule type" value="Genomic_DNA"/>
</dbReference>
<proteinExistence type="predicted"/>
<evidence type="ECO:0000256" key="1">
    <source>
        <dbReference type="SAM" id="MobiDB-lite"/>
    </source>
</evidence>
<feature type="compositionally biased region" description="Basic and acidic residues" evidence="1">
    <location>
        <begin position="301"/>
        <end position="319"/>
    </location>
</feature>
<feature type="compositionally biased region" description="Basic and acidic residues" evidence="1">
    <location>
        <begin position="55"/>
        <end position="71"/>
    </location>
</feature>
<feature type="compositionally biased region" description="Basic and acidic residues" evidence="1">
    <location>
        <begin position="180"/>
        <end position="194"/>
    </location>
</feature>
<feature type="region of interest" description="Disordered" evidence="1">
    <location>
        <begin position="23"/>
        <end position="372"/>
    </location>
</feature>
<reference evidence="2 3" key="1">
    <citation type="journal article" date="2019" name="Nat. Ecol. Evol.">
        <title>Megaphylogeny resolves global patterns of mushroom evolution.</title>
        <authorList>
            <person name="Varga T."/>
            <person name="Krizsan K."/>
            <person name="Foldi C."/>
            <person name="Dima B."/>
            <person name="Sanchez-Garcia M."/>
            <person name="Sanchez-Ramirez S."/>
            <person name="Szollosi G.J."/>
            <person name="Szarkandi J.G."/>
            <person name="Papp V."/>
            <person name="Albert L."/>
            <person name="Andreopoulos W."/>
            <person name="Angelini C."/>
            <person name="Antonin V."/>
            <person name="Barry K.W."/>
            <person name="Bougher N.L."/>
            <person name="Buchanan P."/>
            <person name="Buyck B."/>
            <person name="Bense V."/>
            <person name="Catcheside P."/>
            <person name="Chovatia M."/>
            <person name="Cooper J."/>
            <person name="Damon W."/>
            <person name="Desjardin D."/>
            <person name="Finy P."/>
            <person name="Geml J."/>
            <person name="Haridas S."/>
            <person name="Hughes K."/>
            <person name="Justo A."/>
            <person name="Karasinski D."/>
            <person name="Kautmanova I."/>
            <person name="Kiss B."/>
            <person name="Kocsube S."/>
            <person name="Kotiranta H."/>
            <person name="LaButti K.M."/>
            <person name="Lechner B.E."/>
            <person name="Liimatainen K."/>
            <person name="Lipzen A."/>
            <person name="Lukacs Z."/>
            <person name="Mihaltcheva S."/>
            <person name="Morgado L.N."/>
            <person name="Niskanen T."/>
            <person name="Noordeloos M.E."/>
            <person name="Ohm R.A."/>
            <person name="Ortiz-Santana B."/>
            <person name="Ovrebo C."/>
            <person name="Racz N."/>
            <person name="Riley R."/>
            <person name="Savchenko A."/>
            <person name="Shiryaev A."/>
            <person name="Soop K."/>
            <person name="Spirin V."/>
            <person name="Szebenyi C."/>
            <person name="Tomsovsky M."/>
            <person name="Tulloss R.E."/>
            <person name="Uehling J."/>
            <person name="Grigoriev I.V."/>
            <person name="Vagvolgyi C."/>
            <person name="Papp T."/>
            <person name="Martin F.M."/>
            <person name="Miettinen O."/>
            <person name="Hibbett D.S."/>
            <person name="Nagy L.G."/>
        </authorList>
    </citation>
    <scope>NUCLEOTIDE SEQUENCE [LARGE SCALE GENOMIC DNA]</scope>
    <source>
        <strain evidence="2 3">OMC1185</strain>
    </source>
</reference>
<dbReference type="OrthoDB" id="2687798at2759"/>
<dbReference type="Proteomes" id="UP000305948">
    <property type="component" value="Unassembled WGS sequence"/>
</dbReference>